<evidence type="ECO:0000256" key="5">
    <source>
        <dbReference type="ARBA" id="ARBA00023014"/>
    </source>
</evidence>
<feature type="region of interest" description="Disordered" evidence="6">
    <location>
        <begin position="253"/>
        <end position="300"/>
    </location>
</feature>
<feature type="compositionally biased region" description="Basic and acidic residues" evidence="6">
    <location>
        <begin position="286"/>
        <end position="300"/>
    </location>
</feature>
<evidence type="ECO:0000313" key="9">
    <source>
        <dbReference type="Proteomes" id="UP000198226"/>
    </source>
</evidence>
<feature type="domain" description="Elp3/MiaA/NifB-like radical SAM core" evidence="7">
    <location>
        <begin position="326"/>
        <end position="539"/>
    </location>
</feature>
<evidence type="ECO:0000313" key="8">
    <source>
        <dbReference type="EMBL" id="SCG74705.1"/>
    </source>
</evidence>
<sequence>MAMELLPLVAATPGASAHPEPEPPPARSLRVALVNMPWARVDAPSIQCGLLQSVVRAAGHRCDGHYLNLDFAAALGARTYDGLAGLPSERLHLIGEWLFSYAAFGEVLPESAYYQDFPEVEKQWAELTGKPLDELTALRREVIPGWLRECVRRIDWAGYDVVGFTSTFLQNTASLGLGRMLRAEHPDLVQVYGGANFDSVMGVEYAATLPWLDYVVTGEGDVAFPRLLAQLAAAEHPATARCRVPGVLAHTDAPGVPAPGVPGSADPAPDPAPGVPGSPGPGDDPAPARDAPRTQDLDRLPFPDYADYFAALERLGRATILGDEPVKLPVEFARGCWWGQKHHCTFCGLNALGMGYRSKSPDRAMSELSALLSAYPTVHVEAVDNILDMSYLSSFCTVLADRRWDIHVFFEVKANLTREQLAVLRRAGILTIQPGIESLSSHVLKLMRKGSTMLLNVRLLKWARYHGIRVAWNMLTGFPGETDEDYRRQVELIPLLHHLHPPDGCGRLWLERFSPYFTDPSFPISDVRPRSSYRHIYPDSLDHSRIAYFFDYTAEGTGSDEAFEALSAATRRWRRRWAQDRPSLIYQRLPGRLVLVDTRGEQPRRAVLSGWQAEAYELCGDRPHSADRVRAELAAAGYRVATAEVGVLLDRCCRSGVMVSEDGHYLSLAIPENPGWW</sequence>
<dbReference type="GO" id="GO:0005829">
    <property type="term" value="C:cytosol"/>
    <property type="evidence" value="ECO:0007669"/>
    <property type="project" value="TreeGrafter"/>
</dbReference>
<dbReference type="SFLD" id="SFLDS00029">
    <property type="entry name" value="Radical_SAM"/>
    <property type="match status" value="1"/>
</dbReference>
<dbReference type="AlphaFoldDB" id="A0A120F8K1"/>
<dbReference type="SFLD" id="SFLDF00324">
    <property type="entry name" value="bacteriocin_maturation"/>
    <property type="match status" value="1"/>
</dbReference>
<dbReference type="RefSeq" id="WP_067309231.1">
    <property type="nucleotide sequence ID" value="NZ_LRMV01000074.1"/>
</dbReference>
<dbReference type="CDD" id="cd01335">
    <property type="entry name" value="Radical_SAM"/>
    <property type="match status" value="1"/>
</dbReference>
<organism evidence="8 9">
    <name type="scientific">Micromonospora rifamycinica</name>
    <dbReference type="NCBI Taxonomy" id="291594"/>
    <lineage>
        <taxon>Bacteria</taxon>
        <taxon>Bacillati</taxon>
        <taxon>Actinomycetota</taxon>
        <taxon>Actinomycetes</taxon>
        <taxon>Micromonosporales</taxon>
        <taxon>Micromonosporaceae</taxon>
        <taxon>Micromonospora</taxon>
    </lineage>
</organism>
<keyword evidence="9" id="KW-1185">Reference proteome</keyword>
<dbReference type="Pfam" id="PF04055">
    <property type="entry name" value="Radical_SAM"/>
    <property type="match status" value="1"/>
</dbReference>
<dbReference type="InterPro" id="IPR058240">
    <property type="entry name" value="rSAM_sf"/>
</dbReference>
<evidence type="ECO:0000256" key="3">
    <source>
        <dbReference type="ARBA" id="ARBA00022723"/>
    </source>
</evidence>
<dbReference type="InterPro" id="IPR007197">
    <property type="entry name" value="rSAM"/>
</dbReference>
<dbReference type="GO" id="GO:0003824">
    <property type="term" value="F:catalytic activity"/>
    <property type="evidence" value="ECO:0007669"/>
    <property type="project" value="InterPro"/>
</dbReference>
<keyword evidence="2" id="KW-0949">S-adenosyl-L-methionine</keyword>
<proteinExistence type="predicted"/>
<dbReference type="PANTHER" id="PTHR43409:SF7">
    <property type="entry name" value="BLL1977 PROTEIN"/>
    <property type="match status" value="1"/>
</dbReference>
<name>A0A120F8K1_9ACTN</name>
<dbReference type="OrthoDB" id="9801424at2"/>
<dbReference type="PANTHER" id="PTHR43409">
    <property type="entry name" value="ANAEROBIC MAGNESIUM-PROTOPORPHYRIN IX MONOMETHYL ESTER CYCLASE-RELATED"/>
    <property type="match status" value="1"/>
</dbReference>
<dbReference type="Gene3D" id="3.80.30.20">
    <property type="entry name" value="tm_1862 like domain"/>
    <property type="match status" value="1"/>
</dbReference>
<feature type="compositionally biased region" description="Pro residues" evidence="6">
    <location>
        <begin position="268"/>
        <end position="284"/>
    </location>
</feature>
<keyword evidence="4" id="KW-0408">Iron</keyword>
<keyword evidence="5" id="KW-0411">Iron-sulfur</keyword>
<dbReference type="SFLD" id="SFLDG01082">
    <property type="entry name" value="B12-binding_domain_containing"/>
    <property type="match status" value="1"/>
</dbReference>
<dbReference type="InterPro" id="IPR006638">
    <property type="entry name" value="Elp3/MiaA/NifB-like_rSAM"/>
</dbReference>
<dbReference type="EMBL" id="LT607752">
    <property type="protein sequence ID" value="SCG74705.1"/>
    <property type="molecule type" value="Genomic_DNA"/>
</dbReference>
<accession>A0A120F8K1</accession>
<evidence type="ECO:0000256" key="4">
    <source>
        <dbReference type="ARBA" id="ARBA00023004"/>
    </source>
</evidence>
<evidence type="ECO:0000256" key="1">
    <source>
        <dbReference type="ARBA" id="ARBA00001966"/>
    </source>
</evidence>
<reference evidence="9" key="1">
    <citation type="submission" date="2016-06" db="EMBL/GenBank/DDBJ databases">
        <authorList>
            <person name="Varghese N."/>
            <person name="Submissions Spin"/>
        </authorList>
    </citation>
    <scope>NUCLEOTIDE SEQUENCE [LARGE SCALE GENOMIC DNA]</scope>
    <source>
        <strain evidence="9">DSM 44983</strain>
    </source>
</reference>
<evidence type="ECO:0000256" key="2">
    <source>
        <dbReference type="ARBA" id="ARBA00022691"/>
    </source>
</evidence>
<dbReference type="GO" id="GO:0051536">
    <property type="term" value="F:iron-sulfur cluster binding"/>
    <property type="evidence" value="ECO:0007669"/>
    <property type="project" value="UniProtKB-KW"/>
</dbReference>
<dbReference type="InterPro" id="IPR023984">
    <property type="entry name" value="rSAM_ocin_1"/>
</dbReference>
<evidence type="ECO:0000256" key="6">
    <source>
        <dbReference type="SAM" id="MobiDB-lite"/>
    </source>
</evidence>
<dbReference type="Proteomes" id="UP000198226">
    <property type="component" value="Chromosome I"/>
</dbReference>
<dbReference type="InterPro" id="IPR051198">
    <property type="entry name" value="BchE-like"/>
</dbReference>
<dbReference type="InterPro" id="IPR023404">
    <property type="entry name" value="rSAM_horseshoe"/>
</dbReference>
<dbReference type="SMART" id="SM00729">
    <property type="entry name" value="Elp3"/>
    <property type="match status" value="1"/>
</dbReference>
<comment type="cofactor">
    <cofactor evidence="1">
        <name>[4Fe-4S] cluster</name>
        <dbReference type="ChEBI" id="CHEBI:49883"/>
    </cofactor>
</comment>
<gene>
    <name evidence="8" type="ORF">GA0070623_3915</name>
</gene>
<dbReference type="NCBIfam" id="TIGR03975">
    <property type="entry name" value="rSAM_ocin_1"/>
    <property type="match status" value="1"/>
</dbReference>
<dbReference type="SUPFAM" id="SSF102114">
    <property type="entry name" value="Radical SAM enzymes"/>
    <property type="match status" value="1"/>
</dbReference>
<evidence type="ECO:0000259" key="7">
    <source>
        <dbReference type="SMART" id="SM00729"/>
    </source>
</evidence>
<keyword evidence="3" id="KW-0479">Metal-binding</keyword>
<protein>
    <submittedName>
        <fullName evidence="8">Ribosomal peptide maturation radical SAM protein 1</fullName>
    </submittedName>
</protein>
<dbReference type="GO" id="GO:0046872">
    <property type="term" value="F:metal ion binding"/>
    <property type="evidence" value="ECO:0007669"/>
    <property type="project" value="UniProtKB-KW"/>
</dbReference>